<dbReference type="RefSeq" id="WP_100708894.1">
    <property type="nucleotide sequence ID" value="NZ_NPDR01000001.1"/>
</dbReference>
<comment type="caution">
    <text evidence="7">The sequence shown here is derived from an EMBL/GenBank/DDBJ whole genome shotgun (WGS) entry which is preliminary data.</text>
</comment>
<dbReference type="PANTHER" id="PTHR32089:SF112">
    <property type="entry name" value="LYSOZYME-LIKE PROTEIN-RELATED"/>
    <property type="match status" value="1"/>
</dbReference>
<dbReference type="PANTHER" id="PTHR32089">
    <property type="entry name" value="METHYL-ACCEPTING CHEMOTAXIS PROTEIN MCPB"/>
    <property type="match status" value="1"/>
</dbReference>
<feature type="domain" description="Methyl-accepting transducer" evidence="5">
    <location>
        <begin position="148"/>
        <end position="384"/>
    </location>
</feature>
<dbReference type="OrthoDB" id="313315at2"/>
<dbReference type="PROSITE" id="PS50885">
    <property type="entry name" value="HAMP"/>
    <property type="match status" value="1"/>
</dbReference>
<dbReference type="InterPro" id="IPR004090">
    <property type="entry name" value="Chemotax_Me-accpt_rcpt"/>
</dbReference>
<keyword evidence="8" id="KW-1185">Reference proteome</keyword>
<evidence type="ECO:0000256" key="3">
    <source>
        <dbReference type="PROSITE-ProRule" id="PRU00284"/>
    </source>
</evidence>
<evidence type="ECO:0000259" key="5">
    <source>
        <dbReference type="PROSITE" id="PS50111"/>
    </source>
</evidence>
<dbReference type="AlphaFoldDB" id="A0A2M9YGX7"/>
<dbReference type="PROSITE" id="PS50111">
    <property type="entry name" value="CHEMOTAXIS_TRANSDUC_2"/>
    <property type="match status" value="1"/>
</dbReference>
<evidence type="ECO:0000256" key="4">
    <source>
        <dbReference type="SAM" id="Phobius"/>
    </source>
</evidence>
<gene>
    <name evidence="7" type="ORF">CH362_03270</name>
</gene>
<dbReference type="EMBL" id="NPDR01000001">
    <property type="protein sequence ID" value="PJZ50797.1"/>
    <property type="molecule type" value="Genomic_DNA"/>
</dbReference>
<dbReference type="GO" id="GO:0004888">
    <property type="term" value="F:transmembrane signaling receptor activity"/>
    <property type="evidence" value="ECO:0007669"/>
    <property type="project" value="InterPro"/>
</dbReference>
<feature type="domain" description="HAMP" evidence="6">
    <location>
        <begin position="63"/>
        <end position="115"/>
    </location>
</feature>
<keyword evidence="4" id="KW-1133">Transmembrane helix</keyword>
<feature type="transmembrane region" description="Helical" evidence="4">
    <location>
        <begin position="7"/>
        <end position="31"/>
    </location>
</feature>
<dbReference type="Gene3D" id="1.10.287.950">
    <property type="entry name" value="Methyl-accepting chemotaxis protein"/>
    <property type="match status" value="1"/>
</dbReference>
<evidence type="ECO:0000313" key="8">
    <source>
        <dbReference type="Proteomes" id="UP000231926"/>
    </source>
</evidence>
<name>A0A2M9YGX7_9LEPT</name>
<comment type="similarity">
    <text evidence="2">Belongs to the methyl-accepting chemotaxis (MCP) protein family.</text>
</comment>
<dbReference type="InterPro" id="IPR003660">
    <property type="entry name" value="HAMP_dom"/>
</dbReference>
<dbReference type="GO" id="GO:0007165">
    <property type="term" value="P:signal transduction"/>
    <property type="evidence" value="ECO:0007669"/>
    <property type="project" value="UniProtKB-KW"/>
</dbReference>
<accession>A0A2M9YGX7</accession>
<keyword evidence="1 3" id="KW-0807">Transducer</keyword>
<evidence type="ECO:0000259" key="6">
    <source>
        <dbReference type="PROSITE" id="PS50885"/>
    </source>
</evidence>
<dbReference type="SUPFAM" id="SSF58104">
    <property type="entry name" value="Methyl-accepting chemotaxis protein (MCP) signaling domain"/>
    <property type="match status" value="1"/>
</dbReference>
<keyword evidence="4" id="KW-0812">Transmembrane</keyword>
<dbReference type="PRINTS" id="PR00260">
    <property type="entry name" value="CHEMTRNSDUCR"/>
</dbReference>
<protein>
    <submittedName>
        <fullName evidence="7">Chemotaxis protein</fullName>
    </submittedName>
</protein>
<evidence type="ECO:0000313" key="7">
    <source>
        <dbReference type="EMBL" id="PJZ50797.1"/>
    </source>
</evidence>
<dbReference type="SMART" id="SM00283">
    <property type="entry name" value="MA"/>
    <property type="match status" value="1"/>
</dbReference>
<sequence length="564" mass="61978">MLFKLRLYYFFSYSIFTSLVLGSILGTFYILGILPAEKFGSAVSISAGVGVFLSLCMGIFSGTWLAKTFQTIQDLFKKVSKGDLTARIETNSKDLLFDFYESFHRMLQGQSELIGLIRSTAELLSTDSGEMRTVVLDFGSNIQSQSAATEEVSASIEEISGVATSISSIAGENANSMSNLVSEVEKLSSAIEKTKGQVDETLVSFEDISKRAEKGSQSLNYMGQAIDNLSKSSKEITKTIGNIADISEKINMLALNASIEAARAGDAGRGFAVVADEVSKLAERTALSVRSINELVKKNQDDMAQGLERIQITTKEIQEIIETIDRMSAQIIEVRTAVNSQQELRNSVLKEADFVLKRSDEIRNAVTEHNTATREVVDSVSSISALAVNNSENSDTLAERILGISNTADKLGNTVQMFQIATKAKVAEKALDSKTHELKFAAAIGKLYYVKKYDLVEIVWTENFSYEGYREMLEKGLELVKEKQVTKWMADTSNMGIVSAEAQTWVNETWFPKAIASPLKKIAIVIPQSVLSELSIDTKSMKAGNIDLINTPSREDGMRWLTSK</sequence>
<dbReference type="GO" id="GO:0006935">
    <property type="term" value="P:chemotaxis"/>
    <property type="evidence" value="ECO:0007669"/>
    <property type="project" value="InterPro"/>
</dbReference>
<keyword evidence="4" id="KW-0472">Membrane</keyword>
<feature type="transmembrane region" description="Helical" evidence="4">
    <location>
        <begin position="43"/>
        <end position="66"/>
    </location>
</feature>
<reference evidence="7 8" key="1">
    <citation type="submission" date="2017-07" db="EMBL/GenBank/DDBJ databases">
        <title>Leptospira spp. isolated from tropical soils.</title>
        <authorList>
            <person name="Thibeaux R."/>
            <person name="Iraola G."/>
            <person name="Ferres I."/>
            <person name="Bierque E."/>
            <person name="Girault D."/>
            <person name="Soupe-Gilbert M.-E."/>
            <person name="Picardeau M."/>
            <person name="Goarant C."/>
        </authorList>
    </citation>
    <scope>NUCLEOTIDE SEQUENCE [LARGE SCALE GENOMIC DNA]</scope>
    <source>
        <strain evidence="7 8">FH4-C-A2</strain>
    </source>
</reference>
<dbReference type="GO" id="GO:0016020">
    <property type="term" value="C:membrane"/>
    <property type="evidence" value="ECO:0007669"/>
    <property type="project" value="InterPro"/>
</dbReference>
<dbReference type="InterPro" id="IPR004089">
    <property type="entry name" value="MCPsignal_dom"/>
</dbReference>
<dbReference type="Proteomes" id="UP000231926">
    <property type="component" value="Unassembled WGS sequence"/>
</dbReference>
<dbReference type="Pfam" id="PF00015">
    <property type="entry name" value="MCPsignal"/>
    <property type="match status" value="1"/>
</dbReference>
<proteinExistence type="inferred from homology"/>
<evidence type="ECO:0000256" key="2">
    <source>
        <dbReference type="ARBA" id="ARBA00029447"/>
    </source>
</evidence>
<evidence type="ECO:0000256" key="1">
    <source>
        <dbReference type="ARBA" id="ARBA00023224"/>
    </source>
</evidence>
<organism evidence="7 8">
    <name type="scientific">Leptospira saintgironsiae</name>
    <dbReference type="NCBI Taxonomy" id="2023183"/>
    <lineage>
        <taxon>Bacteria</taxon>
        <taxon>Pseudomonadati</taxon>
        <taxon>Spirochaetota</taxon>
        <taxon>Spirochaetia</taxon>
        <taxon>Leptospirales</taxon>
        <taxon>Leptospiraceae</taxon>
        <taxon>Leptospira</taxon>
    </lineage>
</organism>